<dbReference type="SUPFAM" id="SSF52317">
    <property type="entry name" value="Class I glutamine amidotransferase-like"/>
    <property type="match status" value="1"/>
</dbReference>
<dbReference type="Pfam" id="PF07722">
    <property type="entry name" value="Peptidase_C26"/>
    <property type="match status" value="1"/>
</dbReference>
<dbReference type="PANTHER" id="PTHR43235">
    <property type="entry name" value="GLUTAMINE AMIDOTRANSFERASE PB2B2.05-RELATED"/>
    <property type="match status" value="1"/>
</dbReference>
<dbReference type="RefSeq" id="WP_310520506.1">
    <property type="nucleotide sequence ID" value="NZ_BAABBS010000002.1"/>
</dbReference>
<accession>A0ABU1FJH8</accession>
<name>A0ABU1FJH8_9MICO</name>
<dbReference type="InterPro" id="IPR029062">
    <property type="entry name" value="Class_I_gatase-like"/>
</dbReference>
<dbReference type="GO" id="GO:0016787">
    <property type="term" value="F:hydrolase activity"/>
    <property type="evidence" value="ECO:0007669"/>
    <property type="project" value="UniProtKB-KW"/>
</dbReference>
<dbReference type="PROSITE" id="PS51273">
    <property type="entry name" value="GATASE_TYPE_1"/>
    <property type="match status" value="1"/>
</dbReference>
<protein>
    <submittedName>
        <fullName evidence="1">Gamma-glutamyl-gamma-aminobutyrate hydrolase family protein</fullName>
    </submittedName>
</protein>
<evidence type="ECO:0000313" key="1">
    <source>
        <dbReference type="EMBL" id="MDR5691925.1"/>
    </source>
</evidence>
<organism evidence="1 2">
    <name type="scientific">Agromyces indicus</name>
    <dbReference type="NCBI Taxonomy" id="758919"/>
    <lineage>
        <taxon>Bacteria</taxon>
        <taxon>Bacillati</taxon>
        <taxon>Actinomycetota</taxon>
        <taxon>Actinomycetes</taxon>
        <taxon>Micrococcales</taxon>
        <taxon>Microbacteriaceae</taxon>
        <taxon>Agromyces</taxon>
    </lineage>
</organism>
<dbReference type="PANTHER" id="PTHR43235:SF1">
    <property type="entry name" value="GLUTAMINE AMIDOTRANSFERASE PB2B2.05-RELATED"/>
    <property type="match status" value="1"/>
</dbReference>
<dbReference type="Gene3D" id="3.40.50.880">
    <property type="match status" value="1"/>
</dbReference>
<comment type="caution">
    <text evidence="1">The sequence shown here is derived from an EMBL/GenBank/DDBJ whole genome shotgun (WGS) entry which is preliminary data.</text>
</comment>
<reference evidence="2" key="1">
    <citation type="submission" date="2023-07" db="EMBL/GenBank/DDBJ databases">
        <title>Description of three actinobacteria isolated from air of manufacturing shop in a pharmaceutical factory.</title>
        <authorList>
            <person name="Zhang D.-F."/>
        </authorList>
    </citation>
    <scope>NUCLEOTIDE SEQUENCE [LARGE SCALE GENOMIC DNA]</scope>
    <source>
        <strain evidence="2">CCTCC AB 2011122</strain>
    </source>
</reference>
<dbReference type="InterPro" id="IPR044668">
    <property type="entry name" value="PuuD-like"/>
</dbReference>
<dbReference type="Proteomes" id="UP001260072">
    <property type="component" value="Unassembled WGS sequence"/>
</dbReference>
<dbReference type="EMBL" id="JAVKGS010000002">
    <property type="protein sequence ID" value="MDR5691925.1"/>
    <property type="molecule type" value="Genomic_DNA"/>
</dbReference>
<dbReference type="CDD" id="cd01745">
    <property type="entry name" value="GATase1_2"/>
    <property type="match status" value="1"/>
</dbReference>
<sequence>MTVPLIGVVADRKPASSGAWVDIPTDGLPHSYLSAIEQAGAAPLLFPALDVHLDDPGRLLDRIEGLFLSGGRDVDPHLYGATPHPANDEPLRIRDELEIALARQARERGMPVFGACRGMQVLNVALGGTLEQHLGDRVDLSPHRDVYGVHTAHSVTVAPGTLLDRITRDRDFDISSHHHQAVDRLGEGLIASASAPDGVVEAIETTDGGFCIGVQWHPEERLEPEGLALIRAFVGAARAYAQGRADGATAAPISAAAAIVESAS</sequence>
<dbReference type="InterPro" id="IPR011697">
    <property type="entry name" value="Peptidase_C26"/>
</dbReference>
<keyword evidence="2" id="KW-1185">Reference proteome</keyword>
<gene>
    <name evidence="1" type="ORF">RH861_07585</name>
</gene>
<proteinExistence type="predicted"/>
<evidence type="ECO:0000313" key="2">
    <source>
        <dbReference type="Proteomes" id="UP001260072"/>
    </source>
</evidence>
<keyword evidence="1" id="KW-0378">Hydrolase</keyword>